<dbReference type="SUPFAM" id="SSF48452">
    <property type="entry name" value="TPR-like"/>
    <property type="match status" value="1"/>
</dbReference>
<dbReference type="InterPro" id="IPR011990">
    <property type="entry name" value="TPR-like_helical_dom_sf"/>
</dbReference>
<keyword evidence="1" id="KW-0802">TPR repeat</keyword>
<name>A0A401WEN9_STREY</name>
<gene>
    <name evidence="3" type="ORF">GKJPGBOP_07619</name>
</gene>
<dbReference type="InterPro" id="IPR027417">
    <property type="entry name" value="P-loop_NTPase"/>
</dbReference>
<proteinExistence type="predicted"/>
<dbReference type="PANTHER" id="PTHR47691:SF3">
    <property type="entry name" value="HTH-TYPE TRANSCRIPTIONAL REGULATOR RV0890C-RELATED"/>
    <property type="match status" value="1"/>
</dbReference>
<dbReference type="Proteomes" id="UP000286746">
    <property type="component" value="Unassembled WGS sequence"/>
</dbReference>
<feature type="compositionally biased region" description="Basic residues" evidence="2">
    <location>
        <begin position="1"/>
        <end position="10"/>
    </location>
</feature>
<dbReference type="EMBL" id="BHZD01000001">
    <property type="protein sequence ID" value="GCD47825.1"/>
    <property type="molecule type" value="Genomic_DNA"/>
</dbReference>
<keyword evidence="4" id="KW-1185">Reference proteome</keyword>
<dbReference type="PANTHER" id="PTHR47691">
    <property type="entry name" value="REGULATOR-RELATED"/>
    <property type="match status" value="1"/>
</dbReference>
<dbReference type="Pfam" id="PF13424">
    <property type="entry name" value="TPR_12"/>
    <property type="match status" value="1"/>
</dbReference>
<sequence>MPGSRRRSRLRGTLDGPKRRVGVSGRKVEAVTTEQHSQGRELLGADVRNEVSAPVEGHVVQAGVVHGGVHLHPGRERPVVPHQLPAAPRVFTGRAGELTALTAALDDAADTGATVMISALGGAGGIGKTWLALHWAHRHLDRFPDGQLFVDLRGFTPVGEPVTATEAVRGFLGALGVDPAGMPTDLDALVGLYRSLVAGRRLLIVLDNARDTSHVAPLLPGNSASTVLVTSRRQLAGLVTTHGARPLDLDVLPEAEARQLLAGHLGDARVAAEPAAVDAFLECCGGLPLALSIVAARATAHPGFPLRLLAEELRDHTTRLDELDAGEIPLNLRAAFSSSYDALTAEAAVLLGLVGLAPGPEIGLPAAASLAGLSVPRARALLRELETAHLVSQPSPGRYRMHDLIRLYASEQAHAHQAADSRDEALRRLVDFYLHTAYAGDQVLDPHRESVAPAPPRPGCRPLPLPDETTALEWLDAEHPCLMAAQRLAVERRWHRAVWQLAPTLHTYHWRRGLLADQAAVAGDGLAAARHLGDEAAQAPAHRLLAEVCALTGRHAEALERLHQALALAERTEDVPSQAHTHRVLAWAWGQQGQARPALDHATRSLALFQALEDQEWEARGFNQSAWYSAQLGHFEQARAYCEKGLLLHRSHGNRNGEALSLGVHAYLGLCTGRYADVLEHGRQALGLLRDIGNTYHEAVLLHGLGQAYAALGRSGQAREAWEQALELYRSQHRSGEARRLQLQLSELIEREREGGREPGEARPPDDPPRPPDGLPHE</sequence>
<reference evidence="3 4" key="1">
    <citation type="submission" date="2018-11" db="EMBL/GenBank/DDBJ databases">
        <title>Whole genome sequence of Streptomyces paromomycinus NBRC 15454(T).</title>
        <authorList>
            <person name="Komaki H."/>
            <person name="Tamura T."/>
        </authorList>
    </citation>
    <scope>NUCLEOTIDE SEQUENCE [LARGE SCALE GENOMIC DNA]</scope>
    <source>
        <strain evidence="3 4">NBRC 15454</strain>
    </source>
</reference>
<dbReference type="Pfam" id="PF13181">
    <property type="entry name" value="TPR_8"/>
    <property type="match status" value="1"/>
</dbReference>
<protein>
    <submittedName>
        <fullName evidence="3">SARP family transcriptional regulator</fullName>
    </submittedName>
</protein>
<evidence type="ECO:0000313" key="3">
    <source>
        <dbReference type="EMBL" id="GCD47825.1"/>
    </source>
</evidence>
<evidence type="ECO:0000256" key="2">
    <source>
        <dbReference type="SAM" id="MobiDB-lite"/>
    </source>
</evidence>
<accession>A0A401WEN9</accession>
<dbReference type="PRINTS" id="PR00364">
    <property type="entry name" value="DISEASERSIST"/>
</dbReference>
<feature type="compositionally biased region" description="Basic and acidic residues" evidence="2">
    <location>
        <begin position="748"/>
        <end position="778"/>
    </location>
</feature>
<comment type="caution">
    <text evidence="3">The sequence shown here is derived from an EMBL/GenBank/DDBJ whole genome shotgun (WGS) entry which is preliminary data.</text>
</comment>
<dbReference type="AlphaFoldDB" id="A0A401WEN9"/>
<feature type="region of interest" description="Disordered" evidence="2">
    <location>
        <begin position="1"/>
        <end position="26"/>
    </location>
</feature>
<evidence type="ECO:0000256" key="1">
    <source>
        <dbReference type="PROSITE-ProRule" id="PRU00339"/>
    </source>
</evidence>
<evidence type="ECO:0000313" key="4">
    <source>
        <dbReference type="Proteomes" id="UP000286746"/>
    </source>
</evidence>
<organism evidence="3 4">
    <name type="scientific">Streptomyces paromomycinus</name>
    <name type="common">Streptomyces rimosus subsp. paromomycinus</name>
    <dbReference type="NCBI Taxonomy" id="92743"/>
    <lineage>
        <taxon>Bacteria</taxon>
        <taxon>Bacillati</taxon>
        <taxon>Actinomycetota</taxon>
        <taxon>Actinomycetes</taxon>
        <taxon>Kitasatosporales</taxon>
        <taxon>Streptomycetaceae</taxon>
        <taxon>Streptomyces</taxon>
    </lineage>
</organism>
<dbReference type="GO" id="GO:0043531">
    <property type="term" value="F:ADP binding"/>
    <property type="evidence" value="ECO:0007669"/>
    <property type="project" value="InterPro"/>
</dbReference>
<dbReference type="SMART" id="SM00028">
    <property type="entry name" value="TPR"/>
    <property type="match status" value="4"/>
</dbReference>
<dbReference type="InterPro" id="IPR019734">
    <property type="entry name" value="TPR_rpt"/>
</dbReference>
<dbReference type="SUPFAM" id="SSF52540">
    <property type="entry name" value="P-loop containing nucleoside triphosphate hydrolases"/>
    <property type="match status" value="1"/>
</dbReference>
<dbReference type="PROSITE" id="PS50005">
    <property type="entry name" value="TPR"/>
    <property type="match status" value="1"/>
</dbReference>
<dbReference type="Gene3D" id="1.25.40.10">
    <property type="entry name" value="Tetratricopeptide repeat domain"/>
    <property type="match status" value="2"/>
</dbReference>
<feature type="region of interest" description="Disordered" evidence="2">
    <location>
        <begin position="745"/>
        <end position="778"/>
    </location>
</feature>
<feature type="repeat" description="TPR" evidence="1">
    <location>
        <begin position="699"/>
        <end position="732"/>
    </location>
</feature>
<dbReference type="Gene3D" id="3.40.50.300">
    <property type="entry name" value="P-loop containing nucleotide triphosphate hydrolases"/>
    <property type="match status" value="1"/>
</dbReference>